<keyword evidence="1 3" id="KW-0732">Signal</keyword>
<feature type="signal peptide" evidence="3">
    <location>
        <begin position="1"/>
        <end position="17"/>
    </location>
</feature>
<evidence type="ECO:0000256" key="1">
    <source>
        <dbReference type="ARBA" id="ARBA00022729"/>
    </source>
</evidence>
<evidence type="ECO:0000313" key="6">
    <source>
        <dbReference type="Proteomes" id="UP001273531"/>
    </source>
</evidence>
<dbReference type="PROSITE" id="PS51208">
    <property type="entry name" value="AUTOTRANSPORTER"/>
    <property type="match status" value="1"/>
</dbReference>
<feature type="chain" id="PRO_5046040040" evidence="3">
    <location>
        <begin position="18"/>
        <end position="1239"/>
    </location>
</feature>
<dbReference type="InterPro" id="IPR051551">
    <property type="entry name" value="Autotransporter_adhesion"/>
</dbReference>
<dbReference type="InterPro" id="IPR013425">
    <property type="entry name" value="Autotrns_rpt"/>
</dbReference>
<evidence type="ECO:0000313" key="5">
    <source>
        <dbReference type="EMBL" id="MDV3457823.1"/>
    </source>
</evidence>
<reference evidence="5 6" key="1">
    <citation type="submission" date="2023-10" db="EMBL/GenBank/DDBJ databases">
        <title>Sphingomonas sp. HF-S4 16S ribosomal RNA gene Genome sequencing and assembly.</title>
        <authorList>
            <person name="Lee H."/>
        </authorList>
    </citation>
    <scope>NUCLEOTIDE SEQUENCE [LARGE SCALE GENOMIC DNA]</scope>
    <source>
        <strain evidence="5 6">HF-S4</strain>
    </source>
</reference>
<evidence type="ECO:0000259" key="4">
    <source>
        <dbReference type="PROSITE" id="PS51208"/>
    </source>
</evidence>
<dbReference type="RefSeq" id="WP_317226949.1">
    <property type="nucleotide sequence ID" value="NZ_JAWJEJ010000001.1"/>
</dbReference>
<dbReference type="InterPro" id="IPR011050">
    <property type="entry name" value="Pectin_lyase_fold/virulence"/>
</dbReference>
<dbReference type="SUPFAM" id="SSF51126">
    <property type="entry name" value="Pectin lyase-like"/>
    <property type="match status" value="3"/>
</dbReference>
<dbReference type="SMART" id="SM00869">
    <property type="entry name" value="Autotransporter"/>
    <property type="match status" value="1"/>
</dbReference>
<dbReference type="Gene3D" id="2.40.128.130">
    <property type="entry name" value="Autotransporter beta-domain"/>
    <property type="match status" value="1"/>
</dbReference>
<organism evidence="5 6">
    <name type="scientific">Sphingomonas agrestis</name>
    <dbReference type="NCBI Taxonomy" id="3080540"/>
    <lineage>
        <taxon>Bacteria</taxon>
        <taxon>Pseudomonadati</taxon>
        <taxon>Pseudomonadota</taxon>
        <taxon>Alphaproteobacteria</taxon>
        <taxon>Sphingomonadales</taxon>
        <taxon>Sphingomonadaceae</taxon>
        <taxon>Sphingomonas</taxon>
    </lineage>
</organism>
<dbReference type="NCBIfam" id="TIGR02601">
    <property type="entry name" value="autotrns_rpt"/>
    <property type="match status" value="2"/>
</dbReference>
<dbReference type="InterPro" id="IPR005546">
    <property type="entry name" value="Autotransporte_beta"/>
</dbReference>
<dbReference type="InterPro" id="IPR036709">
    <property type="entry name" value="Autotransporte_beta_dom_sf"/>
</dbReference>
<name>A0ABU3Y9H4_9SPHN</name>
<gene>
    <name evidence="5" type="ORF">RZN05_12580</name>
</gene>
<dbReference type="Pfam" id="PF12951">
    <property type="entry name" value="PATR"/>
    <property type="match status" value="4"/>
</dbReference>
<evidence type="ECO:0000256" key="2">
    <source>
        <dbReference type="SAM" id="MobiDB-lite"/>
    </source>
</evidence>
<evidence type="ECO:0000256" key="3">
    <source>
        <dbReference type="SAM" id="SignalP"/>
    </source>
</evidence>
<proteinExistence type="predicted"/>
<dbReference type="EMBL" id="JAWJEJ010000001">
    <property type="protein sequence ID" value="MDV3457823.1"/>
    <property type="molecule type" value="Genomic_DNA"/>
</dbReference>
<dbReference type="SUPFAM" id="SSF103515">
    <property type="entry name" value="Autotransporter"/>
    <property type="match status" value="1"/>
</dbReference>
<keyword evidence="6" id="KW-1185">Reference proteome</keyword>
<dbReference type="Pfam" id="PF03797">
    <property type="entry name" value="Autotransporter"/>
    <property type="match status" value="1"/>
</dbReference>
<feature type="region of interest" description="Disordered" evidence="2">
    <location>
        <begin position="13"/>
        <end position="44"/>
    </location>
</feature>
<dbReference type="Proteomes" id="UP001273531">
    <property type="component" value="Unassembled WGS sequence"/>
</dbReference>
<sequence>MLLLCGIGMAASSTSHAQEAPPPESGEAAQAPAAGQTRRFWDGGDPALHGNGTIDGGSGIWSAIAPNWTDDKGAGNGPMNPVPAFAVFRGTAGTVTIDDSAGVPAISSMLFETDGYRLTGGRLRLDGGPYTSIRTADGATARIDSELTGAGGLLYNAGGTLILTGTNSYAGNTRIDWGTLIGDTRSLRGNIENGSHIVFDQGFDGTFQGDIGGLSSFWGLMSKRGAGDLTLAGDNQLDWRVEQGGLIARAQGFGGTIDISAGARVELRSGEATGVTSTYRYALSGAGRFDVAGKGLLTLTADSSGFAGHSNVTDTALRVEGRLGGTLAVGAGGRLGGNGTVGEVAVGDGGRLIGTAGETLKLGGLTLAPGAIIDARLGTVGTPQLFQVEGDLVLDGTLNLLGTGPIGAGIYRLINFTGSLTNNGLEIGTLPVGQERSLISIHTSLPWAVDLVSQIGGMPMQFWDGSDATRFDDGRIEGGPGVWRRELASWSDRDGRNNRASVATGFSVFDGRGGQVVIDAGNAGAIQTGGIQFAVTGYTLSGSGLRLAGNERTIFRVGDGSEWASTMVAEIAAPISGHTRLVKADAGTLILSGANSYTGPTEVQGGTLIGDTQSIRNTLLNAGTTVFDQRTNATFGHRIVGLNGSAGDMVKRGSGVLTLANESRLDWTIEEGKLVAQADLYKSEVTNLLGGGELELGVAKDITYHTLFRGNGKLTKTGTGRLVLAGHSRTFEGTTRIAAGELLIDGTQGGHVIVESGARLSGDGWMGSLHVRRGGSFAPSPSPNLPEAITSSMRVMGDLVFDPGSRFEVDVYGNTLSDMVYVEGVAHLAGEVVHVGTQGSYAPSSTYTILIADGGIEGRFDGISSNFAFLTPSLAYTPSAVRMTLDRNDVRFGDVAQSDNQRAVGAAVETRVAGPLYAAVIDADAEGARQAFDSLAGDFHASLRTALVEDSGFARGAVLGRLRGPADTAGISAWGEAVGAWGHYGSDGNAARLERSAAGGLAGIEAVVPGGDVRLGVFGGYQRSDLTGGGNADIDSYQSGLYAGARIGGLALRGGAAIGWHDLTVRRRIEGAGLSEQVRSRYDATTIQAFGEIGWRLELTGAAIEPFAALAHVALDMGQAREQGGDAALVLADGAMSTNYATLGLRGETALSIGGGTLALRGSAGWQHAFGDRLPRVTMLVSGARFESTGLPIAQDSVAGDLGLVARLGGGTELDLRYRGTLSRRNQDNMASAAITFRF</sequence>
<dbReference type="PANTHER" id="PTHR35037:SF3">
    <property type="entry name" value="C-TERMINAL REGION OF AIDA-LIKE PROTEIN"/>
    <property type="match status" value="1"/>
</dbReference>
<protein>
    <submittedName>
        <fullName evidence="5">Autotransporter domain-containing protein</fullName>
    </submittedName>
</protein>
<accession>A0ABU3Y9H4</accession>
<comment type="caution">
    <text evidence="5">The sequence shown here is derived from an EMBL/GenBank/DDBJ whole genome shotgun (WGS) entry which is preliminary data.</text>
</comment>
<feature type="domain" description="Autotransporter" evidence="4">
    <location>
        <begin position="966"/>
        <end position="1239"/>
    </location>
</feature>
<dbReference type="PANTHER" id="PTHR35037">
    <property type="entry name" value="C-TERMINAL REGION OF AIDA-LIKE PROTEIN"/>
    <property type="match status" value="1"/>
</dbReference>